<dbReference type="InterPro" id="IPR027409">
    <property type="entry name" value="GroEL-like_apical_dom_sf"/>
</dbReference>
<dbReference type="Proteomes" id="UP000444721">
    <property type="component" value="Unassembled WGS sequence"/>
</dbReference>
<evidence type="ECO:0000256" key="6">
    <source>
        <dbReference type="RuleBase" id="RU000418"/>
    </source>
</evidence>
<dbReference type="HAMAP" id="MF_00600">
    <property type="entry name" value="CH60"/>
    <property type="match status" value="1"/>
</dbReference>
<dbReference type="NCBIfam" id="TIGR02348">
    <property type="entry name" value="GroEL"/>
    <property type="match status" value="1"/>
</dbReference>
<dbReference type="VEuPathDB" id="AmoebaDB:NF0002470"/>
<dbReference type="NCBIfam" id="NF000592">
    <property type="entry name" value="PRK00013.1"/>
    <property type="match status" value="1"/>
</dbReference>
<dbReference type="EMBL" id="VFQX01000060">
    <property type="protein sequence ID" value="KAF0973589.1"/>
    <property type="molecule type" value="Genomic_DNA"/>
</dbReference>
<dbReference type="SUPFAM" id="SSF52029">
    <property type="entry name" value="GroEL apical domain-like"/>
    <property type="match status" value="1"/>
</dbReference>
<dbReference type="FunFam" id="3.50.7.10:FF:000001">
    <property type="entry name" value="60 kDa chaperonin"/>
    <property type="match status" value="1"/>
</dbReference>
<keyword evidence="3" id="KW-0346">Stress response</keyword>
<dbReference type="SUPFAM" id="SSF54849">
    <property type="entry name" value="GroEL-intermediate domain like"/>
    <property type="match status" value="1"/>
</dbReference>
<dbReference type="Gene3D" id="3.30.260.10">
    <property type="entry name" value="TCP-1-like chaperonin intermediate domain"/>
    <property type="match status" value="1"/>
</dbReference>
<dbReference type="Gene3D" id="1.10.560.10">
    <property type="entry name" value="GroEL-like equatorial domain"/>
    <property type="match status" value="1"/>
</dbReference>
<reference evidence="7 8" key="1">
    <citation type="journal article" date="2019" name="Sci. Rep.">
        <title>Nanopore sequencing improves the draft genome of the human pathogenic amoeba Naegleria fowleri.</title>
        <authorList>
            <person name="Liechti N."/>
            <person name="Schurch N."/>
            <person name="Bruggmann R."/>
            <person name="Wittwer M."/>
        </authorList>
    </citation>
    <scope>NUCLEOTIDE SEQUENCE [LARGE SCALE GENOMIC DNA]</scope>
    <source>
        <strain evidence="7 8">ATCC 30894</strain>
    </source>
</reference>
<dbReference type="OrthoDB" id="1733909at2759"/>
<evidence type="ECO:0000256" key="3">
    <source>
        <dbReference type="ARBA" id="ARBA00023016"/>
    </source>
</evidence>
<organism evidence="7 8">
    <name type="scientific">Naegleria fowleri</name>
    <name type="common">Brain eating amoeba</name>
    <dbReference type="NCBI Taxonomy" id="5763"/>
    <lineage>
        <taxon>Eukaryota</taxon>
        <taxon>Discoba</taxon>
        <taxon>Heterolobosea</taxon>
        <taxon>Tetramitia</taxon>
        <taxon>Eutetramitia</taxon>
        <taxon>Vahlkampfiidae</taxon>
        <taxon>Naegleria</taxon>
    </lineage>
</organism>
<dbReference type="NCBIfam" id="NF009489">
    <property type="entry name" value="PRK12851.1"/>
    <property type="match status" value="1"/>
</dbReference>
<protein>
    <submittedName>
        <fullName evidence="7">Uncharacterized protein</fullName>
    </submittedName>
</protein>
<dbReference type="GO" id="GO:0140662">
    <property type="term" value="F:ATP-dependent protein folding chaperone"/>
    <property type="evidence" value="ECO:0007669"/>
    <property type="project" value="InterPro"/>
</dbReference>
<comment type="caution">
    <text evidence="7">The sequence shown here is derived from an EMBL/GenBank/DDBJ whole genome shotgun (WGS) entry which is preliminary data.</text>
</comment>
<dbReference type="SUPFAM" id="SSF48592">
    <property type="entry name" value="GroEL equatorial domain-like"/>
    <property type="match status" value="1"/>
</dbReference>
<evidence type="ECO:0000256" key="5">
    <source>
        <dbReference type="ARBA" id="ARBA00025467"/>
    </source>
</evidence>
<dbReference type="PRINTS" id="PR00298">
    <property type="entry name" value="CHAPERONIN60"/>
</dbReference>
<keyword evidence="4" id="KW-0143">Chaperone</keyword>
<evidence type="ECO:0000313" key="8">
    <source>
        <dbReference type="Proteomes" id="UP000444721"/>
    </source>
</evidence>
<dbReference type="GeneID" id="68115511"/>
<dbReference type="Gene3D" id="3.50.7.10">
    <property type="entry name" value="GroEL"/>
    <property type="match status" value="1"/>
</dbReference>
<proteinExistence type="inferred from homology"/>
<dbReference type="RefSeq" id="XP_044558302.1">
    <property type="nucleotide sequence ID" value="XM_044712131.1"/>
</dbReference>
<keyword evidence="8" id="KW-1185">Reference proteome</keyword>
<comment type="similarity">
    <text evidence="1 6">Belongs to the chaperonin (HSP60) family.</text>
</comment>
<dbReference type="GO" id="GO:0005524">
    <property type="term" value="F:ATP binding"/>
    <property type="evidence" value="ECO:0007669"/>
    <property type="project" value="InterPro"/>
</dbReference>
<dbReference type="InterPro" id="IPR001844">
    <property type="entry name" value="Cpn60/GroEL"/>
</dbReference>
<dbReference type="InterPro" id="IPR002423">
    <property type="entry name" value="Cpn60/GroEL/TCP-1"/>
</dbReference>
<evidence type="ECO:0000256" key="2">
    <source>
        <dbReference type="ARBA" id="ARBA00022946"/>
    </source>
</evidence>
<dbReference type="VEuPathDB" id="AmoebaDB:NfTy_090740"/>
<dbReference type="PANTHER" id="PTHR45633">
    <property type="entry name" value="60 KDA HEAT SHOCK PROTEIN, MITOCHONDRIAL"/>
    <property type="match status" value="1"/>
</dbReference>
<comment type="function">
    <text evidence="5">Implicated in mitochondrial protein import and macromolecular assembly. May facilitate the correct folding of imported proteins. May also prevent misfolding and promote the refolding and proper assembly of unfolded polypeptides generated under stress conditions in the mitochondrial matrix.</text>
</comment>
<dbReference type="InterPro" id="IPR027413">
    <property type="entry name" value="GROEL-like_equatorial_sf"/>
</dbReference>
<dbReference type="AlphaFoldDB" id="A0A6A5BL38"/>
<evidence type="ECO:0000256" key="4">
    <source>
        <dbReference type="ARBA" id="ARBA00023186"/>
    </source>
</evidence>
<name>A0A6A5BL38_NAEFO</name>
<dbReference type="VEuPathDB" id="AmoebaDB:FDP41_008293"/>
<dbReference type="NCBIfam" id="NF009488">
    <property type="entry name" value="PRK12850.1"/>
    <property type="match status" value="1"/>
</dbReference>
<keyword evidence="2" id="KW-0809">Transit peptide</keyword>
<dbReference type="OMA" id="TDTDKME"/>
<dbReference type="Pfam" id="PF00118">
    <property type="entry name" value="Cpn60_TCP1"/>
    <property type="match status" value="1"/>
</dbReference>
<dbReference type="NCBIfam" id="NF009487">
    <property type="entry name" value="PRK12849.1"/>
    <property type="match status" value="1"/>
</dbReference>
<gene>
    <name evidence="7" type="ORF">FDP41_008293</name>
</gene>
<dbReference type="CDD" id="cd03344">
    <property type="entry name" value="GroEL"/>
    <property type="match status" value="1"/>
</dbReference>
<accession>A0A6A5BL38</accession>
<evidence type="ECO:0000256" key="1">
    <source>
        <dbReference type="ARBA" id="ARBA00006607"/>
    </source>
</evidence>
<dbReference type="InterPro" id="IPR027410">
    <property type="entry name" value="TCP-1-like_intermed_sf"/>
</dbReference>
<sequence>MFKPLASKRINHRAVIQLLSNQSRNASNAKEIYYSDNGRRKLLAGVEKLFKAVATTLGPKGRNVVLQQSYGSPKITKDGVTVAKHIELEDNMENLGAQLIKDVASKANDAAGDGTTTATVLTYAIFSEGCKAAASGMNPMDLKRGIDLAVRRVIESLKQQTKEITSKEEITQVATISANGDRDIGELIANAMEKVGQEGVITVEDGHTLDNQLEIVEGMRFDRGYISPYFMTETKTQTCVLEKPVILVYDSKISSIVDIIKPLQYALNNKRPLLIIAEDVEAEALNTLILNRIKAGSLVCAVKAPGFGDHRKNNLQDIAVLTGSVLVSKDLGMKIENPEIEWYGSAEKVTVTKDETVIMNGNGSKEAIAERCDSIREQLQREDVSTFEAEKLRERLGKLSGGVAILKIGGSSDVEVGEKKDRVTDALNATKAAVAEGIVAGGGTALTFASKTLDSLIAELPNEDQKVGVKIVQNAIRMPLKMIAQNAGLEGAVISEHVMKFNDPAQGYDAATNRYVNMFEAGIIDPTKVVKTALVDAASVASLMTTTEAMVVLAPKKETEVPMGGMGGMGGDYDY</sequence>
<dbReference type="GO" id="GO:0042026">
    <property type="term" value="P:protein refolding"/>
    <property type="evidence" value="ECO:0007669"/>
    <property type="project" value="InterPro"/>
</dbReference>
<evidence type="ECO:0000313" key="7">
    <source>
        <dbReference type="EMBL" id="KAF0973589.1"/>
    </source>
</evidence>